<dbReference type="InterPro" id="IPR014746">
    <property type="entry name" value="Gln_synth/guanido_kin_cat_dom"/>
</dbReference>
<evidence type="ECO:0000313" key="12">
    <source>
        <dbReference type="EMBL" id="OEU08441.1"/>
    </source>
</evidence>
<dbReference type="PANTHER" id="PTHR11659">
    <property type="entry name" value="GLUTAMYL-TRNA GLN AMIDOTRANSFERASE SUBUNIT B MITOCHONDRIAL AND PROKARYOTIC PET112-RELATED"/>
    <property type="match status" value="1"/>
</dbReference>
<evidence type="ECO:0000256" key="1">
    <source>
        <dbReference type="ARBA" id="ARBA00005306"/>
    </source>
</evidence>
<dbReference type="Proteomes" id="UP000095751">
    <property type="component" value="Unassembled WGS sequence"/>
</dbReference>
<protein>
    <submittedName>
        <fullName evidence="12">Glutamyl-tRNA amidotransferase B subunit</fullName>
    </submittedName>
</protein>
<keyword evidence="12" id="KW-0808">Transferase</keyword>
<accession>A0A1E7ER92</accession>
<dbReference type="InterPro" id="IPR042114">
    <property type="entry name" value="GatB_C_1"/>
</dbReference>
<dbReference type="Pfam" id="PF02934">
    <property type="entry name" value="GatB_N"/>
    <property type="match status" value="1"/>
</dbReference>
<evidence type="ECO:0000313" key="13">
    <source>
        <dbReference type="Proteomes" id="UP000095751"/>
    </source>
</evidence>
<reference evidence="12 13" key="1">
    <citation type="submission" date="2016-09" db="EMBL/GenBank/DDBJ databases">
        <title>Extensive genetic diversity and differential bi-allelic expression allows diatom success in the polar Southern Ocean.</title>
        <authorList>
            <consortium name="DOE Joint Genome Institute"/>
            <person name="Mock T."/>
            <person name="Otillar R.P."/>
            <person name="Strauss J."/>
            <person name="Dupont C."/>
            <person name="Frickenhaus S."/>
            <person name="Maumus F."/>
            <person name="Mcmullan M."/>
            <person name="Sanges R."/>
            <person name="Schmutz J."/>
            <person name="Toseland A."/>
            <person name="Valas R."/>
            <person name="Veluchamy A."/>
            <person name="Ward B.J."/>
            <person name="Allen A."/>
            <person name="Barry K."/>
            <person name="Falciatore A."/>
            <person name="Ferrante M."/>
            <person name="Fortunato A.E."/>
            <person name="Gloeckner G."/>
            <person name="Gruber A."/>
            <person name="Hipkin R."/>
            <person name="Janech M."/>
            <person name="Kroth P."/>
            <person name="Leese F."/>
            <person name="Lindquist E."/>
            <person name="Lyon B.R."/>
            <person name="Martin J."/>
            <person name="Mayer C."/>
            <person name="Parker M."/>
            <person name="Quesneville H."/>
            <person name="Raymond J."/>
            <person name="Uhlig C."/>
            <person name="Valentin K.U."/>
            <person name="Worden A.Z."/>
            <person name="Armbrust E.V."/>
            <person name="Bowler C."/>
            <person name="Green B."/>
            <person name="Moulton V."/>
            <person name="Van Oosterhout C."/>
            <person name="Grigoriev I."/>
        </authorList>
    </citation>
    <scope>NUCLEOTIDE SEQUENCE [LARGE SCALE GENOMIC DNA]</scope>
    <source>
        <strain evidence="12 13">CCMP1102</strain>
    </source>
</reference>
<evidence type="ECO:0000256" key="6">
    <source>
        <dbReference type="ARBA" id="ARBA00022917"/>
    </source>
</evidence>
<evidence type="ECO:0000256" key="7">
    <source>
        <dbReference type="ARBA" id="ARBA00024799"/>
    </source>
</evidence>
<dbReference type="NCBIfam" id="TIGR00133">
    <property type="entry name" value="gatB"/>
    <property type="match status" value="1"/>
</dbReference>
<evidence type="ECO:0000256" key="2">
    <source>
        <dbReference type="ARBA" id="ARBA00011123"/>
    </source>
</evidence>
<evidence type="ECO:0000259" key="11">
    <source>
        <dbReference type="SMART" id="SM00845"/>
    </source>
</evidence>
<feature type="compositionally biased region" description="Low complexity" evidence="10">
    <location>
        <begin position="119"/>
        <end position="129"/>
    </location>
</feature>
<keyword evidence="3" id="KW-0436">Ligase</keyword>
<evidence type="ECO:0000256" key="3">
    <source>
        <dbReference type="ARBA" id="ARBA00022598"/>
    </source>
</evidence>
<keyword evidence="6" id="KW-0648">Protein biosynthesis</keyword>
<feature type="non-terminal residue" evidence="12">
    <location>
        <position position="561"/>
    </location>
</feature>
<evidence type="ECO:0000256" key="10">
    <source>
        <dbReference type="SAM" id="MobiDB-lite"/>
    </source>
</evidence>
<dbReference type="GO" id="GO:0030956">
    <property type="term" value="C:glutamyl-tRNA(Gln) amidotransferase complex"/>
    <property type="evidence" value="ECO:0007669"/>
    <property type="project" value="TreeGrafter"/>
</dbReference>
<dbReference type="InterPro" id="IPR018027">
    <property type="entry name" value="Asn/Gln_amidotransferase"/>
</dbReference>
<dbReference type="PROSITE" id="PS01234">
    <property type="entry name" value="GATB"/>
    <property type="match status" value="1"/>
</dbReference>
<comment type="function">
    <text evidence="7">Allows the formation of correctly charged Asn-tRNA(Asn) or Gln-tRNA(Gln) through the transamidation of misacylated Asp-tRNA(Asn) or Glu-tRNA(Gln) in organisms which lack either or both of asparaginyl-tRNA or glutaminyl-tRNA synthetases. The reaction takes place in the presence of glutamine and ATP through an activated phospho-Asp-tRNA(Asn) or phospho-Glu-tRNA(Gln).</text>
</comment>
<dbReference type="GO" id="GO:0070681">
    <property type="term" value="P:glutaminyl-tRNAGln biosynthesis via transamidation"/>
    <property type="evidence" value="ECO:0007669"/>
    <property type="project" value="TreeGrafter"/>
</dbReference>
<dbReference type="HAMAP" id="MF_00121">
    <property type="entry name" value="GatB"/>
    <property type="match status" value="1"/>
</dbReference>
<evidence type="ECO:0000256" key="9">
    <source>
        <dbReference type="ARBA" id="ARBA00047913"/>
    </source>
</evidence>
<evidence type="ECO:0000256" key="8">
    <source>
        <dbReference type="ARBA" id="ARBA00047380"/>
    </source>
</evidence>
<dbReference type="SMART" id="SM00845">
    <property type="entry name" value="GatB_Yqey"/>
    <property type="match status" value="1"/>
</dbReference>
<dbReference type="InterPro" id="IPR017958">
    <property type="entry name" value="Gln-tRNA_amidoTrfase_suB_CS"/>
</dbReference>
<comment type="similarity">
    <text evidence="1">Belongs to the GatB/GatE family. GatB subfamily.</text>
</comment>
<comment type="subunit">
    <text evidence="2">Heterotrimer of A, B and C subunits.</text>
</comment>
<dbReference type="NCBIfam" id="NF004012">
    <property type="entry name" value="PRK05477.1-2"/>
    <property type="match status" value="1"/>
</dbReference>
<dbReference type="InterPro" id="IPR023168">
    <property type="entry name" value="GatB_Yqey_C_2"/>
</dbReference>
<organism evidence="12 13">
    <name type="scientific">Fragilariopsis cylindrus CCMP1102</name>
    <dbReference type="NCBI Taxonomy" id="635003"/>
    <lineage>
        <taxon>Eukaryota</taxon>
        <taxon>Sar</taxon>
        <taxon>Stramenopiles</taxon>
        <taxon>Ochrophyta</taxon>
        <taxon>Bacillariophyta</taxon>
        <taxon>Bacillariophyceae</taxon>
        <taxon>Bacillariophycidae</taxon>
        <taxon>Bacillariales</taxon>
        <taxon>Bacillariaceae</taxon>
        <taxon>Fragilariopsis</taxon>
    </lineage>
</organism>
<dbReference type="GO" id="GO:0005524">
    <property type="term" value="F:ATP binding"/>
    <property type="evidence" value="ECO:0007669"/>
    <property type="project" value="UniProtKB-KW"/>
</dbReference>
<evidence type="ECO:0000256" key="4">
    <source>
        <dbReference type="ARBA" id="ARBA00022741"/>
    </source>
</evidence>
<dbReference type="SUPFAM" id="SSF55931">
    <property type="entry name" value="Glutamine synthetase/guanido kinase"/>
    <property type="match status" value="1"/>
</dbReference>
<dbReference type="InterPro" id="IPR004413">
    <property type="entry name" value="GatB"/>
</dbReference>
<dbReference type="InterPro" id="IPR017959">
    <property type="entry name" value="Asn/Gln-tRNA_amidoTrfase_suB/E"/>
</dbReference>
<feature type="domain" description="Asn/Gln amidotransferase" evidence="11">
    <location>
        <begin position="390"/>
        <end position="560"/>
    </location>
</feature>
<dbReference type="SUPFAM" id="SSF89095">
    <property type="entry name" value="GatB/YqeY motif"/>
    <property type="match status" value="2"/>
</dbReference>
<sequence>FQTVIGLEIHAQLDITTKLFSGCPIDSSSSNRTGRSSKNLKPNTSVWPFDVGVPGFLPRLSEEAVRSAVLAAGAMKCYLPPVSRFERKHYFYADAPLGYQVTQQRWPIARDGILTCHYGSNGSNSNSNNNRKKKKKNQQQKSDDNNNKFILRIERIQLEQDTGKTLADVKNPITLRKESLVDFNRAGRALIEIVSHPDLRSSTEAAIAVETIRNLLKHIGTCDGKMEEGSLRCDLNVSIAPIIIDSNNETEIDIDGNDIISKTGNRVEVKNLNSIRQVQLAAEYEAIRQSQAILLDNSPTSQETRTFDVKGNRTVVIRTKEGAKDYRFMPEPDLPPLILNEETLDEKDVETYLDIHLPELPDDARQRLVDDYGLSEYLASVLTGDPPAIEFFDESISGTVANLLCNELFALVREFELQRLIEEGLVDIGGGGGGGDSSSIRFSRVTGSQLGEVVALLLKGLISNTMAKQLLRALYTTRPTKTISPRKLALERGFQLITDTEKLDALCRETIENSPREMERYKLGGKFAKKITKFLLGKAMGTSRGNAHPERLQEVLVEILN</sequence>
<keyword evidence="4" id="KW-0547">Nucleotide-binding</keyword>
<proteinExistence type="inferred from homology"/>
<dbReference type="InterPro" id="IPR006075">
    <property type="entry name" value="Asn/Gln-tRNA_Trfase_suB/E_cat"/>
</dbReference>
<dbReference type="GO" id="GO:0032543">
    <property type="term" value="P:mitochondrial translation"/>
    <property type="evidence" value="ECO:0007669"/>
    <property type="project" value="TreeGrafter"/>
</dbReference>
<dbReference type="PANTHER" id="PTHR11659:SF0">
    <property type="entry name" value="GLUTAMYL-TRNA(GLN) AMIDOTRANSFERASE SUBUNIT B, MITOCHONDRIAL"/>
    <property type="match status" value="1"/>
</dbReference>
<dbReference type="KEGG" id="fcy:FRACYDRAFT_147678"/>
<keyword evidence="5" id="KW-0067">ATP-binding</keyword>
<feature type="non-terminal residue" evidence="12">
    <location>
        <position position="1"/>
    </location>
</feature>
<gene>
    <name evidence="12" type="ORF">FRACYDRAFT_147678</name>
</gene>
<dbReference type="EMBL" id="KV784380">
    <property type="protein sequence ID" value="OEU08441.1"/>
    <property type="molecule type" value="Genomic_DNA"/>
</dbReference>
<feature type="region of interest" description="Disordered" evidence="10">
    <location>
        <begin position="119"/>
        <end position="146"/>
    </location>
</feature>
<dbReference type="OrthoDB" id="1722066at2759"/>
<dbReference type="Gene3D" id="1.10.10.410">
    <property type="match status" value="1"/>
</dbReference>
<dbReference type="Pfam" id="PF02637">
    <property type="entry name" value="GatB_Yqey"/>
    <property type="match status" value="1"/>
</dbReference>
<dbReference type="InterPro" id="IPR003789">
    <property type="entry name" value="Asn/Gln_tRNA_amidoTrase-B-like"/>
</dbReference>
<keyword evidence="13" id="KW-1185">Reference proteome</keyword>
<comment type="catalytic activity">
    <reaction evidence="8">
        <text>L-aspartyl-tRNA(Asn) + L-glutamine + ATP + H2O = L-asparaginyl-tRNA(Asn) + L-glutamate + ADP + phosphate + 2 H(+)</text>
        <dbReference type="Rhea" id="RHEA:14513"/>
        <dbReference type="Rhea" id="RHEA-COMP:9674"/>
        <dbReference type="Rhea" id="RHEA-COMP:9677"/>
        <dbReference type="ChEBI" id="CHEBI:15377"/>
        <dbReference type="ChEBI" id="CHEBI:15378"/>
        <dbReference type="ChEBI" id="CHEBI:29985"/>
        <dbReference type="ChEBI" id="CHEBI:30616"/>
        <dbReference type="ChEBI" id="CHEBI:43474"/>
        <dbReference type="ChEBI" id="CHEBI:58359"/>
        <dbReference type="ChEBI" id="CHEBI:78515"/>
        <dbReference type="ChEBI" id="CHEBI:78516"/>
        <dbReference type="ChEBI" id="CHEBI:456216"/>
    </reaction>
</comment>
<evidence type="ECO:0000256" key="5">
    <source>
        <dbReference type="ARBA" id="ARBA00022840"/>
    </source>
</evidence>
<dbReference type="AlphaFoldDB" id="A0A1E7ER92"/>
<dbReference type="GO" id="GO:0005739">
    <property type="term" value="C:mitochondrion"/>
    <property type="evidence" value="ECO:0007669"/>
    <property type="project" value="TreeGrafter"/>
</dbReference>
<name>A0A1E7ER92_9STRA</name>
<dbReference type="Gene3D" id="1.10.150.380">
    <property type="entry name" value="GatB domain, N-terminal subdomain"/>
    <property type="match status" value="1"/>
</dbReference>
<dbReference type="GO" id="GO:0016740">
    <property type="term" value="F:transferase activity"/>
    <property type="evidence" value="ECO:0007669"/>
    <property type="project" value="UniProtKB-KW"/>
</dbReference>
<dbReference type="GO" id="GO:0050567">
    <property type="term" value="F:glutaminyl-tRNA synthase (glutamine-hydrolyzing) activity"/>
    <property type="evidence" value="ECO:0007669"/>
    <property type="project" value="TreeGrafter"/>
</dbReference>
<comment type="catalytic activity">
    <reaction evidence="9">
        <text>L-glutamyl-tRNA(Gln) + L-glutamine + ATP + H2O = L-glutaminyl-tRNA(Gln) + L-glutamate + ADP + phosphate + H(+)</text>
        <dbReference type="Rhea" id="RHEA:17521"/>
        <dbReference type="Rhea" id="RHEA-COMP:9681"/>
        <dbReference type="Rhea" id="RHEA-COMP:9684"/>
        <dbReference type="ChEBI" id="CHEBI:15377"/>
        <dbReference type="ChEBI" id="CHEBI:15378"/>
        <dbReference type="ChEBI" id="CHEBI:29985"/>
        <dbReference type="ChEBI" id="CHEBI:30616"/>
        <dbReference type="ChEBI" id="CHEBI:43474"/>
        <dbReference type="ChEBI" id="CHEBI:58359"/>
        <dbReference type="ChEBI" id="CHEBI:78520"/>
        <dbReference type="ChEBI" id="CHEBI:78521"/>
        <dbReference type="ChEBI" id="CHEBI:456216"/>
    </reaction>
</comment>
<dbReference type="InParanoid" id="A0A1E7ER92"/>